<gene>
    <name evidence="8" type="ORF">EB796_024580</name>
</gene>
<keyword evidence="2" id="KW-0548">Nucleotidyltransferase</keyword>
<dbReference type="InterPro" id="IPR050951">
    <property type="entry name" value="Retrovirus_Pol_polyprotein"/>
</dbReference>
<evidence type="ECO:0000313" key="9">
    <source>
        <dbReference type="Proteomes" id="UP000593567"/>
    </source>
</evidence>
<keyword evidence="1" id="KW-0808">Transferase</keyword>
<feature type="domain" description="Reverse transcriptase RNase H-like" evidence="7">
    <location>
        <begin position="13"/>
        <end position="71"/>
    </location>
</feature>
<protein>
    <recommendedName>
        <fullName evidence="7">Reverse transcriptase RNase H-like domain-containing protein</fullName>
    </recommendedName>
</protein>
<evidence type="ECO:0000256" key="5">
    <source>
        <dbReference type="ARBA" id="ARBA00022801"/>
    </source>
</evidence>
<keyword evidence="5" id="KW-0378">Hydrolase</keyword>
<evidence type="ECO:0000256" key="1">
    <source>
        <dbReference type="ARBA" id="ARBA00022679"/>
    </source>
</evidence>
<evidence type="ECO:0000256" key="3">
    <source>
        <dbReference type="ARBA" id="ARBA00022722"/>
    </source>
</evidence>
<sequence length="183" mass="21149">MEFSIMYQMNRNYAKELLATLFACKKFKFYCFGQSKIRVETDHLPLIGLMKKDINELSTRLAAMRLELLTYPIQLVYKPGTEIVLADTLSRSCPKDTNLCEDLEVDPLLSVCSVVIRSDNVMEKYQRATSQDEELSVVMRYILEGWPIHKKIVLVGLRHIGIRENRLVLLMGSFSMAHDWLAQ</sequence>
<dbReference type="PANTHER" id="PTHR37984">
    <property type="entry name" value="PROTEIN CBG26694"/>
    <property type="match status" value="1"/>
</dbReference>
<dbReference type="GO" id="GO:0016787">
    <property type="term" value="F:hydrolase activity"/>
    <property type="evidence" value="ECO:0007669"/>
    <property type="project" value="UniProtKB-KW"/>
</dbReference>
<accession>A0A7J7IT90</accession>
<keyword evidence="4" id="KW-0255">Endonuclease</keyword>
<evidence type="ECO:0000256" key="2">
    <source>
        <dbReference type="ARBA" id="ARBA00022695"/>
    </source>
</evidence>
<dbReference type="GO" id="GO:0004519">
    <property type="term" value="F:endonuclease activity"/>
    <property type="evidence" value="ECO:0007669"/>
    <property type="project" value="UniProtKB-KW"/>
</dbReference>
<dbReference type="GO" id="GO:0003964">
    <property type="term" value="F:RNA-directed DNA polymerase activity"/>
    <property type="evidence" value="ECO:0007669"/>
    <property type="project" value="UniProtKB-KW"/>
</dbReference>
<comment type="caution">
    <text evidence="8">The sequence shown here is derived from an EMBL/GenBank/DDBJ whole genome shotgun (WGS) entry which is preliminary data.</text>
</comment>
<keyword evidence="3" id="KW-0540">Nuclease</keyword>
<evidence type="ECO:0000259" key="7">
    <source>
        <dbReference type="Pfam" id="PF17917"/>
    </source>
</evidence>
<dbReference type="InterPro" id="IPR041373">
    <property type="entry name" value="RT_RNaseH"/>
</dbReference>
<proteinExistence type="predicted"/>
<organism evidence="8 9">
    <name type="scientific">Bugula neritina</name>
    <name type="common">Brown bryozoan</name>
    <name type="synonym">Sertularia neritina</name>
    <dbReference type="NCBI Taxonomy" id="10212"/>
    <lineage>
        <taxon>Eukaryota</taxon>
        <taxon>Metazoa</taxon>
        <taxon>Spiralia</taxon>
        <taxon>Lophotrochozoa</taxon>
        <taxon>Bryozoa</taxon>
        <taxon>Gymnolaemata</taxon>
        <taxon>Cheilostomatida</taxon>
        <taxon>Flustrina</taxon>
        <taxon>Buguloidea</taxon>
        <taxon>Bugulidae</taxon>
        <taxon>Bugula</taxon>
    </lineage>
</organism>
<evidence type="ECO:0000313" key="8">
    <source>
        <dbReference type="EMBL" id="KAF6017129.1"/>
    </source>
</evidence>
<dbReference type="SUPFAM" id="SSF56672">
    <property type="entry name" value="DNA/RNA polymerases"/>
    <property type="match status" value="1"/>
</dbReference>
<dbReference type="Proteomes" id="UP000593567">
    <property type="component" value="Unassembled WGS sequence"/>
</dbReference>
<dbReference type="OrthoDB" id="6143039at2759"/>
<reference evidence="8" key="1">
    <citation type="submission" date="2020-06" db="EMBL/GenBank/DDBJ databases">
        <title>Draft genome of Bugula neritina, a colonial animal packing powerful symbionts and potential medicines.</title>
        <authorList>
            <person name="Rayko M."/>
        </authorList>
    </citation>
    <scope>NUCLEOTIDE SEQUENCE [LARGE SCALE GENOMIC DNA]</scope>
    <source>
        <strain evidence="8">Kwan_BN1</strain>
    </source>
</reference>
<evidence type="ECO:0000256" key="6">
    <source>
        <dbReference type="ARBA" id="ARBA00022918"/>
    </source>
</evidence>
<dbReference type="AlphaFoldDB" id="A0A7J7IT90"/>
<name>A0A7J7IT90_BUGNE</name>
<dbReference type="EMBL" id="VXIV02003429">
    <property type="protein sequence ID" value="KAF6017129.1"/>
    <property type="molecule type" value="Genomic_DNA"/>
</dbReference>
<dbReference type="Pfam" id="PF17917">
    <property type="entry name" value="RT_RNaseH"/>
    <property type="match status" value="1"/>
</dbReference>
<keyword evidence="9" id="KW-1185">Reference proteome</keyword>
<dbReference type="InterPro" id="IPR043502">
    <property type="entry name" value="DNA/RNA_pol_sf"/>
</dbReference>
<dbReference type="PANTHER" id="PTHR37984:SF5">
    <property type="entry name" value="PROTEIN NYNRIN-LIKE"/>
    <property type="match status" value="1"/>
</dbReference>
<evidence type="ECO:0000256" key="4">
    <source>
        <dbReference type="ARBA" id="ARBA00022759"/>
    </source>
</evidence>
<keyword evidence="6" id="KW-0695">RNA-directed DNA polymerase</keyword>